<sequence>MKSKMPLVDQMAYTKNHFRHLIQKPDQYGVPGWNVL</sequence>
<reference evidence="1" key="1">
    <citation type="submission" date="2018-05" db="EMBL/GenBank/DDBJ databases">
        <authorList>
            <person name="Lanie J.A."/>
            <person name="Ng W.-L."/>
            <person name="Kazmierczak K.M."/>
            <person name="Andrzejewski T.M."/>
            <person name="Davidsen T.M."/>
            <person name="Wayne K.J."/>
            <person name="Tettelin H."/>
            <person name="Glass J.I."/>
            <person name="Rusch D."/>
            <person name="Podicherti R."/>
            <person name="Tsui H.-C.T."/>
            <person name="Winkler M.E."/>
        </authorList>
    </citation>
    <scope>NUCLEOTIDE SEQUENCE</scope>
</reference>
<gene>
    <name evidence="1" type="ORF">METZ01_LOCUS52479</name>
</gene>
<accession>A0A381S6B3</accession>
<organism evidence="1">
    <name type="scientific">marine metagenome</name>
    <dbReference type="NCBI Taxonomy" id="408172"/>
    <lineage>
        <taxon>unclassified sequences</taxon>
        <taxon>metagenomes</taxon>
        <taxon>ecological metagenomes</taxon>
    </lineage>
</organism>
<proteinExistence type="predicted"/>
<dbReference type="AlphaFoldDB" id="A0A381S6B3"/>
<dbReference type="EMBL" id="UINC01002721">
    <property type="protein sequence ID" value="SUZ99625.1"/>
    <property type="molecule type" value="Genomic_DNA"/>
</dbReference>
<protein>
    <submittedName>
        <fullName evidence="1">Uncharacterized protein</fullName>
    </submittedName>
</protein>
<name>A0A381S6B3_9ZZZZ</name>
<evidence type="ECO:0000313" key="1">
    <source>
        <dbReference type="EMBL" id="SUZ99625.1"/>
    </source>
</evidence>